<organism evidence="1">
    <name type="scientific">Haemonchus placei</name>
    <name type="common">Barber's pole worm</name>
    <dbReference type="NCBI Taxonomy" id="6290"/>
    <lineage>
        <taxon>Eukaryota</taxon>
        <taxon>Metazoa</taxon>
        <taxon>Ecdysozoa</taxon>
        <taxon>Nematoda</taxon>
        <taxon>Chromadorea</taxon>
        <taxon>Rhabditida</taxon>
        <taxon>Rhabditina</taxon>
        <taxon>Rhabditomorpha</taxon>
        <taxon>Strongyloidea</taxon>
        <taxon>Trichostrongylidae</taxon>
        <taxon>Haemonchus</taxon>
    </lineage>
</organism>
<name>A0A0N4X3R9_HAEPC</name>
<protein>
    <submittedName>
        <fullName evidence="1">Ovule protein</fullName>
    </submittedName>
</protein>
<sequence>LRCSRALTIFRSSSSILFELTRLCLMRRNFCPTSFFAFSIMTFVSHPRLQEVRAIMKSI</sequence>
<dbReference type="WBParaSite" id="HPLM_0001901101-mRNA-1">
    <property type="protein sequence ID" value="HPLM_0001901101-mRNA-1"/>
    <property type="gene ID" value="HPLM_0001901101"/>
</dbReference>
<reference evidence="1" key="1">
    <citation type="submission" date="2017-02" db="UniProtKB">
        <authorList>
            <consortium name="WormBaseParasite"/>
        </authorList>
    </citation>
    <scope>IDENTIFICATION</scope>
</reference>
<evidence type="ECO:0000313" key="1">
    <source>
        <dbReference type="WBParaSite" id="HPLM_0001901101-mRNA-1"/>
    </source>
</evidence>
<accession>A0A0N4X3R9</accession>
<proteinExistence type="predicted"/>
<dbReference type="AlphaFoldDB" id="A0A0N4X3R9"/>